<feature type="compositionally biased region" description="Basic residues" evidence="1">
    <location>
        <begin position="579"/>
        <end position="619"/>
    </location>
</feature>
<feature type="region of interest" description="Disordered" evidence="1">
    <location>
        <begin position="575"/>
        <end position="619"/>
    </location>
</feature>
<name>A0A6C0KZB2_9ZZZZ</name>
<sequence length="619" mass="68805">MINNNIIYIYMIKDLGPEIRGSRRKRNREEPLWFLVEQGKELERMLENSSEQSDVNSQSRKLQKINQQLEEDNSANLHLRLNGIKAFPQGSAIDIKTTIDGINSKIDAKVLPISQEKQSSSIVADIIGVNDRDEIEVQRPQKQAKNIHDALHPSGAAAAPALSNPPRPYELSLAAGYSPSGSREKCYGTHQEVHFKQLSPPAPPEHSNEWEHVVPCLYQSIINGLAINLPPVRGPVIKMSTLINEVIGGLTTDQQELIDNLCLQAQNRCLLLSTNIFNQAKCSYMLYDVDYKEHEGSGNHIIKLSVNPQNANKVWNRMTTDNFGPCTFSGSGRHISTTPLLPTHPQAQAQGSELRIDANDGNSYTRDEFVRHYGGTAEWDAAPPAKFIENLKGAAKDYNDLMEGNDGLNGVIIFACGCISSAMLAYNSQSGRKTYEAASPSGAAAAAAPMPLIYTMARAQIPLLKDALARQLGGGVSSAPVSTVSDPSTEILKTDRAYLSGDVQEHTDDVGGHKHHVVERVLPVDVKHTLSESINLLNTIFNHEEIEWSDDCFYYRFKNKKPGLLWTNLAEMMGGGSKVGRKRTKKKRNKSRKLRRKNKSRKLRRKNKSQKSRRKKISN</sequence>
<evidence type="ECO:0000256" key="1">
    <source>
        <dbReference type="SAM" id="MobiDB-lite"/>
    </source>
</evidence>
<evidence type="ECO:0000313" key="2">
    <source>
        <dbReference type="EMBL" id="QHU23332.1"/>
    </source>
</evidence>
<dbReference type="AlphaFoldDB" id="A0A6C0KZB2"/>
<dbReference type="EMBL" id="MN741027">
    <property type="protein sequence ID" value="QHU23332.1"/>
    <property type="molecule type" value="Genomic_DNA"/>
</dbReference>
<protein>
    <submittedName>
        <fullName evidence="2">Uncharacterized protein</fullName>
    </submittedName>
</protein>
<proteinExistence type="predicted"/>
<reference evidence="2" key="1">
    <citation type="journal article" date="2020" name="Nature">
        <title>Giant virus diversity and host interactions through global metagenomics.</title>
        <authorList>
            <person name="Schulz F."/>
            <person name="Roux S."/>
            <person name="Paez-Espino D."/>
            <person name="Jungbluth S."/>
            <person name="Walsh D.A."/>
            <person name="Denef V.J."/>
            <person name="McMahon K.D."/>
            <person name="Konstantinidis K.T."/>
            <person name="Eloe-Fadrosh E.A."/>
            <person name="Kyrpides N.C."/>
            <person name="Woyke T."/>
        </authorList>
    </citation>
    <scope>NUCLEOTIDE SEQUENCE</scope>
    <source>
        <strain evidence="2">GVMAG-S-ERX555907-94</strain>
    </source>
</reference>
<accession>A0A6C0KZB2</accession>
<organism evidence="2">
    <name type="scientific">viral metagenome</name>
    <dbReference type="NCBI Taxonomy" id="1070528"/>
    <lineage>
        <taxon>unclassified sequences</taxon>
        <taxon>metagenomes</taxon>
        <taxon>organismal metagenomes</taxon>
    </lineage>
</organism>